<reference evidence="4" key="1">
    <citation type="journal article" date="2019" name="Int. J. Syst. Evol. Microbiol.">
        <title>The Global Catalogue of Microorganisms (GCM) 10K type strain sequencing project: providing services to taxonomists for standard genome sequencing and annotation.</title>
        <authorList>
            <consortium name="The Broad Institute Genomics Platform"/>
            <consortium name="The Broad Institute Genome Sequencing Center for Infectious Disease"/>
            <person name="Wu L."/>
            <person name="Ma J."/>
        </authorList>
    </citation>
    <scope>NUCLEOTIDE SEQUENCE [LARGE SCALE GENOMIC DNA]</scope>
    <source>
        <strain evidence="4">CGMCC 1.12121</strain>
    </source>
</reference>
<evidence type="ECO:0000313" key="3">
    <source>
        <dbReference type="EMBL" id="MFC4537312.1"/>
    </source>
</evidence>
<dbReference type="CDD" id="cd00093">
    <property type="entry name" value="HTH_XRE"/>
    <property type="match status" value="1"/>
</dbReference>
<dbReference type="Pfam" id="PF01381">
    <property type="entry name" value="HTH_3"/>
    <property type="match status" value="1"/>
</dbReference>
<sequence length="104" mass="11482">MSLHDQIKQRRQALGLTQHDMQPRIGMSRQQYQRLEAGGNPRLDSLTLVAAGLNAELMLIPQDKLYAVQAVLDGQRGVTERPLDADPWQGLLDGPDSSSHGHDS</sequence>
<accession>A0ABV9CXB3</accession>
<keyword evidence="4" id="KW-1185">Reference proteome</keyword>
<feature type="domain" description="HTH cro/C1-type" evidence="2">
    <location>
        <begin position="7"/>
        <end position="60"/>
    </location>
</feature>
<evidence type="ECO:0000256" key="1">
    <source>
        <dbReference type="SAM" id="MobiDB-lite"/>
    </source>
</evidence>
<dbReference type="Gene3D" id="1.10.260.40">
    <property type="entry name" value="lambda repressor-like DNA-binding domains"/>
    <property type="match status" value="1"/>
</dbReference>
<dbReference type="RefSeq" id="WP_246975145.1">
    <property type="nucleotide sequence ID" value="NZ_JAKGAN010000007.1"/>
</dbReference>
<dbReference type="EMBL" id="JBHSEU010000001">
    <property type="protein sequence ID" value="MFC4537312.1"/>
    <property type="molecule type" value="Genomic_DNA"/>
</dbReference>
<protein>
    <submittedName>
        <fullName evidence="3">Helix-turn-helix transcriptional regulator</fullName>
    </submittedName>
</protein>
<dbReference type="PROSITE" id="PS50943">
    <property type="entry name" value="HTH_CROC1"/>
    <property type="match status" value="1"/>
</dbReference>
<dbReference type="SUPFAM" id="SSF47413">
    <property type="entry name" value="lambda repressor-like DNA-binding domains"/>
    <property type="match status" value="1"/>
</dbReference>
<dbReference type="SMART" id="SM00530">
    <property type="entry name" value="HTH_XRE"/>
    <property type="match status" value="1"/>
</dbReference>
<dbReference type="Proteomes" id="UP001596030">
    <property type="component" value="Unassembled WGS sequence"/>
</dbReference>
<gene>
    <name evidence="3" type="ORF">ACFO0U_00775</name>
</gene>
<dbReference type="InterPro" id="IPR010982">
    <property type="entry name" value="Lambda_DNA-bd_dom_sf"/>
</dbReference>
<evidence type="ECO:0000259" key="2">
    <source>
        <dbReference type="PROSITE" id="PS50943"/>
    </source>
</evidence>
<name>A0ABV9CXB3_9GAMM</name>
<proteinExistence type="predicted"/>
<dbReference type="InterPro" id="IPR001387">
    <property type="entry name" value="Cro/C1-type_HTH"/>
</dbReference>
<organism evidence="3 4">
    <name type="scientific">Chromohalobacter sarecensis</name>
    <dbReference type="NCBI Taxonomy" id="245294"/>
    <lineage>
        <taxon>Bacteria</taxon>
        <taxon>Pseudomonadati</taxon>
        <taxon>Pseudomonadota</taxon>
        <taxon>Gammaproteobacteria</taxon>
        <taxon>Oceanospirillales</taxon>
        <taxon>Halomonadaceae</taxon>
        <taxon>Chromohalobacter</taxon>
    </lineage>
</organism>
<feature type="region of interest" description="Disordered" evidence="1">
    <location>
        <begin position="80"/>
        <end position="104"/>
    </location>
</feature>
<evidence type="ECO:0000313" key="4">
    <source>
        <dbReference type="Proteomes" id="UP001596030"/>
    </source>
</evidence>
<comment type="caution">
    <text evidence="3">The sequence shown here is derived from an EMBL/GenBank/DDBJ whole genome shotgun (WGS) entry which is preliminary data.</text>
</comment>